<accession>A0ACB8YTN0</accession>
<reference evidence="1 2" key="2">
    <citation type="journal article" date="2022" name="Mol. Ecol. Resour.">
        <title>The genomes of chicory, endive, great burdock and yacon provide insights into Asteraceae paleo-polyploidization history and plant inulin production.</title>
        <authorList>
            <person name="Fan W."/>
            <person name="Wang S."/>
            <person name="Wang H."/>
            <person name="Wang A."/>
            <person name="Jiang F."/>
            <person name="Liu H."/>
            <person name="Zhao H."/>
            <person name="Xu D."/>
            <person name="Zhang Y."/>
        </authorList>
    </citation>
    <scope>NUCLEOTIDE SEQUENCE [LARGE SCALE GENOMIC DNA]</scope>
    <source>
        <strain evidence="2">cv. Punajuju</strain>
        <tissue evidence="1">Leaves</tissue>
    </source>
</reference>
<comment type="caution">
    <text evidence="1">The sequence shown here is derived from an EMBL/GenBank/DDBJ whole genome shotgun (WGS) entry which is preliminary data.</text>
</comment>
<proteinExistence type="predicted"/>
<protein>
    <submittedName>
        <fullName evidence="1">Uncharacterized protein</fullName>
    </submittedName>
</protein>
<reference evidence="2" key="1">
    <citation type="journal article" date="2022" name="Mol. Ecol. Resour.">
        <title>The genomes of chicory, endive, great burdock and yacon provide insights into Asteraceae palaeo-polyploidization history and plant inulin production.</title>
        <authorList>
            <person name="Fan W."/>
            <person name="Wang S."/>
            <person name="Wang H."/>
            <person name="Wang A."/>
            <person name="Jiang F."/>
            <person name="Liu H."/>
            <person name="Zhao H."/>
            <person name="Xu D."/>
            <person name="Zhang Y."/>
        </authorList>
    </citation>
    <scope>NUCLEOTIDE SEQUENCE [LARGE SCALE GENOMIC DNA]</scope>
    <source>
        <strain evidence="2">cv. Punajuju</strain>
    </source>
</reference>
<dbReference type="Proteomes" id="UP001055811">
    <property type="component" value="Linkage Group LG09"/>
</dbReference>
<evidence type="ECO:0000313" key="2">
    <source>
        <dbReference type="Proteomes" id="UP001055811"/>
    </source>
</evidence>
<evidence type="ECO:0000313" key="1">
    <source>
        <dbReference type="EMBL" id="KAI3688606.1"/>
    </source>
</evidence>
<name>A0ACB8YTN0_CICIN</name>
<organism evidence="1 2">
    <name type="scientific">Cichorium intybus</name>
    <name type="common">Chicory</name>
    <dbReference type="NCBI Taxonomy" id="13427"/>
    <lineage>
        <taxon>Eukaryota</taxon>
        <taxon>Viridiplantae</taxon>
        <taxon>Streptophyta</taxon>
        <taxon>Embryophyta</taxon>
        <taxon>Tracheophyta</taxon>
        <taxon>Spermatophyta</taxon>
        <taxon>Magnoliopsida</taxon>
        <taxon>eudicotyledons</taxon>
        <taxon>Gunneridae</taxon>
        <taxon>Pentapetalae</taxon>
        <taxon>asterids</taxon>
        <taxon>campanulids</taxon>
        <taxon>Asterales</taxon>
        <taxon>Asteraceae</taxon>
        <taxon>Cichorioideae</taxon>
        <taxon>Cichorieae</taxon>
        <taxon>Cichoriinae</taxon>
        <taxon>Cichorium</taxon>
    </lineage>
</organism>
<dbReference type="EMBL" id="CM042017">
    <property type="protein sequence ID" value="KAI3688606.1"/>
    <property type="molecule type" value="Genomic_DNA"/>
</dbReference>
<gene>
    <name evidence="1" type="ORF">L2E82_46297</name>
</gene>
<sequence length="235" mass="26014">MKSLTLDTRGSHHETNPSQQQQTIDYPNLDLRLSLKNSDQIPNLALNQITCLSDELLRNRMEVVTAAANRNQTAAPPRVFSCNYCRRNFYSSQALGGHQNAHRTERTIAKHRRVSHIEDTCSRRYSITMASLGVQVHSMMLYKPTNCSGFSQFSSTRKPLGAQPAVARFVPPEHHRVGSSLRMNIGGAGRFNSGLRHALAGDMTGDVTRGGGASNLKSSRDEQQLQKLDLSLKLG</sequence>
<keyword evidence="2" id="KW-1185">Reference proteome</keyword>